<keyword evidence="4" id="KW-0732">Signal</keyword>
<feature type="region of interest" description="Disordered" evidence="3">
    <location>
        <begin position="323"/>
        <end position="353"/>
    </location>
</feature>
<dbReference type="GO" id="GO:0008745">
    <property type="term" value="F:N-acetylmuramoyl-L-alanine amidase activity"/>
    <property type="evidence" value="ECO:0007669"/>
    <property type="project" value="InterPro"/>
</dbReference>
<sequence>MKKRTLALILCGVIITALLPSFHTAIAAEGEAVIATDKINVRGGPGLSYGIKAEVKKGERYPIVKEEGDWVQLQLSPGKTGWVVSWLISKTAGGADNSSAKSGTVTSTDPDLRIRKGPGTSYEVIGKLPQGAHASVLDKNSGWVNISYQGTTGWVSSEYVTADSGGSDTKATSARSGSKSGTVGVSSLNVRSAASHDSAIMTKLSRGTKVSILSEDHGWLKIEANGQKGWAASHYIIKDSDSSGSASGSGDGSAGSGSSKKAYIVYSGTNLRSSASTSASIVKRADKGAAYPIVGSSGKWYEVRLENGQTAYVADWVVQTSKSGEETGEAPSPNTSGGSGSLKNKTIVVDPGHGGKDSGTIGYSGKFEKNVTIKTAKLLAGKLRAAGANVYITRQDDTFISLQARVSTSHYRNADAFISIHYDSYADTSTRGSTAYYYSPSKDRQLASDVHSEVVKRSPIPDRGVLFGDYYVLRENKRPAMLYELGYLSQPQEETIIHSGSYQEKVTDGIESGLEHYFQS</sequence>
<evidence type="ECO:0000256" key="4">
    <source>
        <dbReference type="SAM" id="SignalP"/>
    </source>
</evidence>
<feature type="chain" id="PRO_5043870760" evidence="4">
    <location>
        <begin position="28"/>
        <end position="520"/>
    </location>
</feature>
<protein>
    <submittedName>
        <fullName evidence="6">SH3 domain-containing protein</fullName>
    </submittedName>
</protein>
<feature type="domain" description="SH3b" evidence="5">
    <location>
        <begin position="259"/>
        <end position="321"/>
    </location>
</feature>
<dbReference type="InterPro" id="IPR050695">
    <property type="entry name" value="N-acetylmuramoyl_amidase_3"/>
</dbReference>
<dbReference type="PANTHER" id="PTHR30404:SF7">
    <property type="entry name" value="CELL WALL AMIDASE LYTH-RELATED"/>
    <property type="match status" value="1"/>
</dbReference>
<dbReference type="GO" id="GO:0030288">
    <property type="term" value="C:outer membrane-bounded periplasmic space"/>
    <property type="evidence" value="ECO:0007669"/>
    <property type="project" value="TreeGrafter"/>
</dbReference>
<dbReference type="InterPro" id="IPR002508">
    <property type="entry name" value="MurNAc-LAA_cat"/>
</dbReference>
<evidence type="ECO:0000256" key="1">
    <source>
        <dbReference type="ARBA" id="ARBA00022801"/>
    </source>
</evidence>
<comment type="caution">
    <text evidence="6">The sequence shown here is derived from an EMBL/GenBank/DDBJ whole genome shotgun (WGS) entry which is preliminary data.</text>
</comment>
<reference evidence="6" key="1">
    <citation type="submission" date="2019-11" db="EMBL/GenBank/DDBJ databases">
        <title>Draft Genome Sequence of Plant Growth-Promoting Rhizosphere-Associated Bacteria.</title>
        <authorList>
            <person name="Vasilyev I.Y."/>
            <person name="Radchenko V."/>
            <person name="Ilnitskaya E.V."/>
        </authorList>
    </citation>
    <scope>NUCLEOTIDE SEQUENCE</scope>
    <source>
        <strain evidence="6">VRA_517_n</strain>
    </source>
</reference>
<dbReference type="Pfam" id="PF08239">
    <property type="entry name" value="SH3_3"/>
    <property type="match status" value="4"/>
</dbReference>
<organism evidence="6">
    <name type="scientific">Bacillus velezensis</name>
    <dbReference type="NCBI Taxonomy" id="492670"/>
    <lineage>
        <taxon>Bacteria</taxon>
        <taxon>Bacillati</taxon>
        <taxon>Bacillota</taxon>
        <taxon>Bacilli</taxon>
        <taxon>Bacillales</taxon>
        <taxon>Bacillaceae</taxon>
        <taxon>Bacillus</taxon>
        <taxon>Bacillus amyloliquefaciens group</taxon>
    </lineage>
</organism>
<dbReference type="EMBL" id="WKKV01000005">
    <property type="protein sequence ID" value="MSE02675.1"/>
    <property type="molecule type" value="Genomic_DNA"/>
</dbReference>
<dbReference type="Gene3D" id="3.40.630.40">
    <property type="entry name" value="Zn-dependent exopeptidases"/>
    <property type="match status" value="1"/>
</dbReference>
<name>A0A6A8LF25_BACVE</name>
<dbReference type="GO" id="GO:0009253">
    <property type="term" value="P:peptidoglycan catabolic process"/>
    <property type="evidence" value="ECO:0007669"/>
    <property type="project" value="InterPro"/>
</dbReference>
<feature type="compositionally biased region" description="Polar residues" evidence="3">
    <location>
        <begin position="332"/>
        <end position="344"/>
    </location>
</feature>
<feature type="region of interest" description="Disordered" evidence="3">
    <location>
        <begin position="161"/>
        <end position="184"/>
    </location>
</feature>
<proteinExistence type="predicted"/>
<dbReference type="PIRSF" id="PIRSF037846">
    <property type="entry name" value="Autolysin_YrvJ_prd"/>
    <property type="match status" value="1"/>
</dbReference>
<dbReference type="SUPFAM" id="SSF53187">
    <property type="entry name" value="Zn-dependent exopeptidases"/>
    <property type="match status" value="1"/>
</dbReference>
<feature type="compositionally biased region" description="Polar residues" evidence="3">
    <location>
        <begin position="161"/>
        <end position="175"/>
    </location>
</feature>
<dbReference type="InterPro" id="IPR017293">
    <property type="entry name" value="N-acetylmuramoyl-L-ala_amidase"/>
</dbReference>
<dbReference type="Pfam" id="PF01520">
    <property type="entry name" value="Amidase_3"/>
    <property type="match status" value="1"/>
</dbReference>
<feature type="domain" description="SH3b" evidence="5">
    <location>
        <begin position="29"/>
        <end position="92"/>
    </location>
</feature>
<feature type="domain" description="SH3b" evidence="5">
    <location>
        <begin position="100"/>
        <end position="164"/>
    </location>
</feature>
<dbReference type="SMART" id="SM00646">
    <property type="entry name" value="Ami_3"/>
    <property type="match status" value="1"/>
</dbReference>
<gene>
    <name evidence="6" type="ORF">GKC39_11425</name>
</gene>
<dbReference type="Gene3D" id="2.30.30.40">
    <property type="entry name" value="SH3 Domains"/>
    <property type="match status" value="4"/>
</dbReference>
<accession>A0A6A8LF25</accession>
<evidence type="ECO:0000313" key="6">
    <source>
        <dbReference type="EMBL" id="MSE02675.1"/>
    </source>
</evidence>
<keyword evidence="2" id="KW-0961">Cell wall biogenesis/degradation</keyword>
<dbReference type="CDD" id="cd02696">
    <property type="entry name" value="MurNAc-LAA"/>
    <property type="match status" value="1"/>
</dbReference>
<dbReference type="SMART" id="SM00287">
    <property type="entry name" value="SH3b"/>
    <property type="match status" value="4"/>
</dbReference>
<evidence type="ECO:0000256" key="3">
    <source>
        <dbReference type="SAM" id="MobiDB-lite"/>
    </source>
</evidence>
<evidence type="ECO:0000259" key="5">
    <source>
        <dbReference type="PROSITE" id="PS51781"/>
    </source>
</evidence>
<feature type="domain" description="SH3b" evidence="5">
    <location>
        <begin position="178"/>
        <end position="240"/>
    </location>
</feature>
<dbReference type="AlphaFoldDB" id="A0A6A8LF25"/>
<dbReference type="RefSeq" id="WP_025853067.1">
    <property type="nucleotide sequence ID" value="NZ_BPWC01000001.1"/>
</dbReference>
<dbReference type="PROSITE" id="PS51781">
    <property type="entry name" value="SH3B"/>
    <property type="match status" value="4"/>
</dbReference>
<evidence type="ECO:0000256" key="2">
    <source>
        <dbReference type="ARBA" id="ARBA00023316"/>
    </source>
</evidence>
<keyword evidence="1" id="KW-0378">Hydrolase</keyword>
<feature type="signal peptide" evidence="4">
    <location>
        <begin position="1"/>
        <end position="27"/>
    </location>
</feature>
<dbReference type="PANTHER" id="PTHR30404">
    <property type="entry name" value="N-ACETYLMURAMOYL-L-ALANINE AMIDASE"/>
    <property type="match status" value="1"/>
</dbReference>
<dbReference type="GO" id="GO:0071555">
    <property type="term" value="P:cell wall organization"/>
    <property type="evidence" value="ECO:0007669"/>
    <property type="project" value="UniProtKB-KW"/>
</dbReference>
<dbReference type="InterPro" id="IPR003646">
    <property type="entry name" value="SH3-like_bac-type"/>
</dbReference>